<evidence type="ECO:0000313" key="1">
    <source>
        <dbReference type="EMBL" id="MCF4102350.1"/>
    </source>
</evidence>
<dbReference type="InterPro" id="IPR019004">
    <property type="entry name" value="YqeY/Aim41"/>
</dbReference>
<dbReference type="PANTHER" id="PTHR28055">
    <property type="entry name" value="ALTERED INHERITANCE OF MITOCHONDRIA PROTEIN 41, MITOCHONDRIAL"/>
    <property type="match status" value="1"/>
</dbReference>
<dbReference type="InterPro" id="IPR042184">
    <property type="entry name" value="YqeY/Aim41_N"/>
</dbReference>
<dbReference type="InterPro" id="IPR023168">
    <property type="entry name" value="GatB_Yqey_C_2"/>
</dbReference>
<dbReference type="Gene3D" id="1.10.1510.10">
    <property type="entry name" value="Uncharacterised protein YqeY/AIM41 PF09424, N-terminal domain"/>
    <property type="match status" value="1"/>
</dbReference>
<gene>
    <name evidence="1" type="ORF">L1I30_11785</name>
</gene>
<dbReference type="Gene3D" id="1.10.10.410">
    <property type="match status" value="1"/>
</dbReference>
<sequence length="150" mass="16291">MSLQEQVMTEMKAAMRAKDATKLEALRAIKSGILLAATENSSKEDLSQEEELKLLQKLVKQRKDSAAIYVEQGREDLAQPELDQAAVIEQFLPAQLSEEEVEKVVEGIIAQSGAEGMKDMGKVMGLASAELAGKADGKTISMLVKKKLSN</sequence>
<dbReference type="Pfam" id="PF09424">
    <property type="entry name" value="YqeY"/>
    <property type="match status" value="1"/>
</dbReference>
<keyword evidence="2" id="KW-1185">Reference proteome</keyword>
<comment type="caution">
    <text evidence="1">The sequence shown here is derived from an EMBL/GenBank/DDBJ whole genome shotgun (WGS) entry which is preliminary data.</text>
</comment>
<dbReference type="PANTHER" id="PTHR28055:SF1">
    <property type="entry name" value="ALTERED INHERITANCE OF MITOCHONDRIA PROTEIN 41, MITOCHONDRIAL"/>
    <property type="match status" value="1"/>
</dbReference>
<proteinExistence type="predicted"/>
<accession>A0ABS9EHK5</accession>
<dbReference type="SUPFAM" id="SSF89095">
    <property type="entry name" value="GatB/YqeY motif"/>
    <property type="match status" value="1"/>
</dbReference>
<protein>
    <submittedName>
        <fullName evidence="1">GatB/YqeY domain-containing protein</fullName>
    </submittedName>
</protein>
<evidence type="ECO:0000313" key="2">
    <source>
        <dbReference type="Proteomes" id="UP001179363"/>
    </source>
</evidence>
<organism evidence="1 2">
    <name type="scientific">Gillisia lutea</name>
    <dbReference type="NCBI Taxonomy" id="2909668"/>
    <lineage>
        <taxon>Bacteria</taxon>
        <taxon>Pseudomonadati</taxon>
        <taxon>Bacteroidota</taxon>
        <taxon>Flavobacteriia</taxon>
        <taxon>Flavobacteriales</taxon>
        <taxon>Flavobacteriaceae</taxon>
        <taxon>Gillisia</taxon>
    </lineage>
</organism>
<dbReference type="EMBL" id="JAKGTH010000010">
    <property type="protein sequence ID" value="MCF4102350.1"/>
    <property type="molecule type" value="Genomic_DNA"/>
</dbReference>
<name>A0ABS9EHK5_9FLAO</name>
<dbReference type="InterPro" id="IPR003789">
    <property type="entry name" value="Asn/Gln_tRNA_amidoTrase-B-like"/>
</dbReference>
<dbReference type="RefSeq" id="WP_236134495.1">
    <property type="nucleotide sequence ID" value="NZ_JAKGTH010000010.1"/>
</dbReference>
<dbReference type="Proteomes" id="UP001179363">
    <property type="component" value="Unassembled WGS sequence"/>
</dbReference>
<reference evidence="1" key="1">
    <citation type="submission" date="2022-01" db="EMBL/GenBank/DDBJ databases">
        <title>Gillisia lutea sp. nov., isolated from marine plastic residues from the Malvarosa beach (Valencia, Spain).</title>
        <authorList>
            <person name="Vidal-Verdu A."/>
            <person name="Molina-Menor E."/>
            <person name="Satari L."/>
            <person name="Pascual J."/>
            <person name="Pereto J."/>
            <person name="Porcar M."/>
        </authorList>
    </citation>
    <scope>NUCLEOTIDE SEQUENCE</scope>
    <source>
        <strain evidence="1">M10.2A</strain>
    </source>
</reference>